<dbReference type="InterPro" id="IPR004827">
    <property type="entry name" value="bZIP"/>
</dbReference>
<protein>
    <recommendedName>
        <fullName evidence="3">BZIP domain-containing protein</fullName>
    </recommendedName>
</protein>
<keyword evidence="5" id="KW-1185">Reference proteome</keyword>
<dbReference type="PROSITE" id="PS50217">
    <property type="entry name" value="BZIP"/>
    <property type="match status" value="1"/>
</dbReference>
<dbReference type="Pfam" id="PF00170">
    <property type="entry name" value="bZIP_1"/>
    <property type="match status" value="1"/>
</dbReference>
<dbReference type="InterPro" id="IPR046347">
    <property type="entry name" value="bZIP_sf"/>
</dbReference>
<reference evidence="4 5" key="1">
    <citation type="journal article" date="2015" name="Genome Biol. Evol.">
        <title>Phylogenomic analyses indicate that early fungi evolved digesting cell walls of algal ancestors of land plants.</title>
        <authorList>
            <person name="Chang Y."/>
            <person name="Wang S."/>
            <person name="Sekimoto S."/>
            <person name="Aerts A.L."/>
            <person name="Choi C."/>
            <person name="Clum A."/>
            <person name="LaButti K.M."/>
            <person name="Lindquist E.A."/>
            <person name="Yee Ngan C."/>
            <person name="Ohm R.A."/>
            <person name="Salamov A.A."/>
            <person name="Grigoriev I.V."/>
            <person name="Spatafora J.W."/>
            <person name="Berbee M.L."/>
        </authorList>
    </citation>
    <scope>NUCLEOTIDE SEQUENCE [LARGE SCALE GENOMIC DNA]</scope>
    <source>
        <strain evidence="4 5">JEL478</strain>
    </source>
</reference>
<keyword evidence="1" id="KW-0175">Coiled coil</keyword>
<feature type="region of interest" description="Disordered" evidence="2">
    <location>
        <begin position="231"/>
        <end position="253"/>
    </location>
</feature>
<name>A0A139AS39_GONPJ</name>
<feature type="region of interest" description="Disordered" evidence="2">
    <location>
        <begin position="342"/>
        <end position="380"/>
    </location>
</feature>
<dbReference type="GO" id="GO:0003700">
    <property type="term" value="F:DNA-binding transcription factor activity"/>
    <property type="evidence" value="ECO:0007669"/>
    <property type="project" value="InterPro"/>
</dbReference>
<feature type="compositionally biased region" description="Low complexity" evidence="2">
    <location>
        <begin position="355"/>
        <end position="369"/>
    </location>
</feature>
<evidence type="ECO:0000256" key="2">
    <source>
        <dbReference type="SAM" id="MobiDB-lite"/>
    </source>
</evidence>
<dbReference type="Proteomes" id="UP000070544">
    <property type="component" value="Unassembled WGS sequence"/>
</dbReference>
<accession>A0A139AS39</accession>
<sequence length="380" mass="42039">MDAPHQWPDGVELEMRQQQMHSFVEADPMNHMLPMLSPRQTHYEQMVHHSTASFPTRPPEVLQIPFSTNLAVHPSFQHMTMSQHHGFSPIRSLHGQSVVAVPRDLPMAGPGSPNLTSMELSMGQTGLFQPQNIVQSVLHGGMVGALPQGIGSHQMLIGEAQMLQSVHRAMSRSSLAVSHDSQLQGGRESHNDFDFVIKREDQAISPSGVYEHTESDADELEDAVEWLSGADSGSASTALHSKKRKRKKLPASMLNPEDLKKRREQNVAAARKSRQKKMSQIASFEEVIKQLKRENKKLRTALMEVVSTRNPVESAQSAAIMRAEEVLRGLGHLTLAAVEEPHAEGSYPFPPFAPPQSQSTGSSFSGTFSDNMRNREPMTL</sequence>
<feature type="compositionally biased region" description="Basic residues" evidence="2">
    <location>
        <begin position="240"/>
        <end position="249"/>
    </location>
</feature>
<dbReference type="Gene3D" id="1.20.5.170">
    <property type="match status" value="1"/>
</dbReference>
<dbReference type="EMBL" id="KQ965739">
    <property type="protein sequence ID" value="KXS19285.1"/>
    <property type="molecule type" value="Genomic_DNA"/>
</dbReference>
<dbReference type="SMART" id="SM00338">
    <property type="entry name" value="BRLZ"/>
    <property type="match status" value="1"/>
</dbReference>
<evidence type="ECO:0000313" key="4">
    <source>
        <dbReference type="EMBL" id="KXS19285.1"/>
    </source>
</evidence>
<feature type="coiled-coil region" evidence="1">
    <location>
        <begin position="274"/>
        <end position="308"/>
    </location>
</feature>
<dbReference type="SUPFAM" id="SSF57959">
    <property type="entry name" value="Leucine zipper domain"/>
    <property type="match status" value="1"/>
</dbReference>
<proteinExistence type="predicted"/>
<organism evidence="4 5">
    <name type="scientific">Gonapodya prolifera (strain JEL478)</name>
    <name type="common">Monoblepharis prolifera</name>
    <dbReference type="NCBI Taxonomy" id="1344416"/>
    <lineage>
        <taxon>Eukaryota</taxon>
        <taxon>Fungi</taxon>
        <taxon>Fungi incertae sedis</taxon>
        <taxon>Chytridiomycota</taxon>
        <taxon>Chytridiomycota incertae sedis</taxon>
        <taxon>Monoblepharidomycetes</taxon>
        <taxon>Monoblepharidales</taxon>
        <taxon>Gonapodyaceae</taxon>
        <taxon>Gonapodya</taxon>
    </lineage>
</organism>
<feature type="domain" description="BZIP" evidence="3">
    <location>
        <begin position="256"/>
        <end position="305"/>
    </location>
</feature>
<dbReference type="CDD" id="cd14686">
    <property type="entry name" value="bZIP"/>
    <property type="match status" value="1"/>
</dbReference>
<evidence type="ECO:0000313" key="5">
    <source>
        <dbReference type="Proteomes" id="UP000070544"/>
    </source>
</evidence>
<dbReference type="AlphaFoldDB" id="A0A139AS39"/>
<gene>
    <name evidence="4" type="ORF">M427DRAFT_473307</name>
</gene>
<evidence type="ECO:0000256" key="1">
    <source>
        <dbReference type="SAM" id="Coils"/>
    </source>
</evidence>
<evidence type="ECO:0000259" key="3">
    <source>
        <dbReference type="PROSITE" id="PS50217"/>
    </source>
</evidence>